<protein>
    <submittedName>
        <fullName evidence="1">Uncharacterized protein</fullName>
    </submittedName>
</protein>
<name>A0AAV0W915_9HEMI</name>
<dbReference type="EMBL" id="CARXXK010000001">
    <property type="protein sequence ID" value="CAI6352325.1"/>
    <property type="molecule type" value="Genomic_DNA"/>
</dbReference>
<dbReference type="Proteomes" id="UP001160148">
    <property type="component" value="Unassembled WGS sequence"/>
</dbReference>
<comment type="caution">
    <text evidence="1">The sequence shown here is derived from an EMBL/GenBank/DDBJ whole genome shotgun (WGS) entry which is preliminary data.</text>
</comment>
<accession>A0AAV0W915</accession>
<gene>
    <name evidence="1" type="ORF">MEUPH1_LOCUS8582</name>
</gene>
<evidence type="ECO:0000313" key="1">
    <source>
        <dbReference type="EMBL" id="CAI6352325.1"/>
    </source>
</evidence>
<organism evidence="1 2">
    <name type="scientific">Macrosiphum euphorbiae</name>
    <name type="common">potato aphid</name>
    <dbReference type="NCBI Taxonomy" id="13131"/>
    <lineage>
        <taxon>Eukaryota</taxon>
        <taxon>Metazoa</taxon>
        <taxon>Ecdysozoa</taxon>
        <taxon>Arthropoda</taxon>
        <taxon>Hexapoda</taxon>
        <taxon>Insecta</taxon>
        <taxon>Pterygota</taxon>
        <taxon>Neoptera</taxon>
        <taxon>Paraneoptera</taxon>
        <taxon>Hemiptera</taxon>
        <taxon>Sternorrhyncha</taxon>
        <taxon>Aphidomorpha</taxon>
        <taxon>Aphidoidea</taxon>
        <taxon>Aphididae</taxon>
        <taxon>Macrosiphini</taxon>
        <taxon>Macrosiphum</taxon>
    </lineage>
</organism>
<sequence length="73" mass="8145">METKLLSDNINCESDPQWGGGNGQTLALCVTVQIHPKYFCKGTSKQSLLHCTSQQGIEQRLQQNNVRKNKIGQ</sequence>
<proteinExistence type="predicted"/>
<dbReference type="AlphaFoldDB" id="A0AAV0W915"/>
<keyword evidence="2" id="KW-1185">Reference proteome</keyword>
<reference evidence="1 2" key="1">
    <citation type="submission" date="2023-01" db="EMBL/GenBank/DDBJ databases">
        <authorList>
            <person name="Whitehead M."/>
        </authorList>
    </citation>
    <scope>NUCLEOTIDE SEQUENCE [LARGE SCALE GENOMIC DNA]</scope>
</reference>
<evidence type="ECO:0000313" key="2">
    <source>
        <dbReference type="Proteomes" id="UP001160148"/>
    </source>
</evidence>